<dbReference type="InterPro" id="IPR041597">
    <property type="entry name" value="Ldt_C"/>
</dbReference>
<protein>
    <recommendedName>
        <fullName evidence="1">L,D-transpeptidase C-terminal domain-containing protein</fullName>
    </recommendedName>
</protein>
<dbReference type="eggNOG" id="COG1376">
    <property type="taxonomic scope" value="Bacteria"/>
</dbReference>
<dbReference type="AlphaFoldDB" id="E0WTV1"/>
<dbReference type="STRING" id="663321.REG_1478"/>
<accession>E0WTV1</accession>
<dbReference type="Proteomes" id="UP000005726">
    <property type="component" value="Unassembled WGS sequence"/>
</dbReference>
<sequence>MQVINQPIKFSIEPNGQRYIEVHQPLSVHESDNPQTMPIALSDAVQQFIDDPQTDAAKVKQAITRRSGMPVRVNKTGVEQIKQPEIAALNLTLD</sequence>
<evidence type="ECO:0000313" key="2">
    <source>
        <dbReference type="EMBL" id="EFL91572.1"/>
    </source>
</evidence>
<name>E0WTV1_9ENTR</name>
<evidence type="ECO:0000313" key="3">
    <source>
        <dbReference type="Proteomes" id="UP000005726"/>
    </source>
</evidence>
<dbReference type="Pfam" id="PF17969">
    <property type="entry name" value="Ldt_C"/>
    <property type="match status" value="1"/>
</dbReference>
<gene>
    <name evidence="2" type="ORF">REG_1478</name>
</gene>
<proteinExistence type="predicted"/>
<dbReference type="EMBL" id="GL379608">
    <property type="protein sequence ID" value="EFL91572.1"/>
    <property type="molecule type" value="Genomic_DNA"/>
</dbReference>
<dbReference type="HOGENOM" id="CLU_185059_0_0_6"/>
<reference evidence="2" key="1">
    <citation type="journal article" date="2009" name="Environ. Microbiol.">
        <title>Dynamics of genome evolution in facultative symbionts of aphids.</title>
        <authorList>
            <person name="Degnan P.H."/>
            <person name="Leonardo T.E."/>
            <person name="Cass B.N."/>
            <person name="Hurwitz B."/>
            <person name="Stern D."/>
            <person name="Gibbs R.A."/>
            <person name="Richards S."/>
            <person name="Moran N.A."/>
        </authorList>
    </citation>
    <scope>NUCLEOTIDE SEQUENCE [LARGE SCALE GENOMIC DNA]</scope>
    <source>
        <strain evidence="2">LSR1</strain>
    </source>
</reference>
<keyword evidence="3" id="KW-1185">Reference proteome</keyword>
<evidence type="ECO:0000259" key="1">
    <source>
        <dbReference type="Pfam" id="PF17969"/>
    </source>
</evidence>
<organism evidence="2 3">
    <name type="scientific">Candidatus Regiella insecticola LSR1</name>
    <dbReference type="NCBI Taxonomy" id="663321"/>
    <lineage>
        <taxon>Bacteria</taxon>
        <taxon>Pseudomonadati</taxon>
        <taxon>Pseudomonadota</taxon>
        <taxon>Gammaproteobacteria</taxon>
        <taxon>Enterobacterales</taxon>
        <taxon>Enterobacteriaceae</taxon>
        <taxon>aphid secondary symbionts</taxon>
        <taxon>Candidatus Regiella</taxon>
    </lineage>
</organism>
<feature type="domain" description="L,D-transpeptidase C-terminal" evidence="1">
    <location>
        <begin position="7"/>
        <end position="73"/>
    </location>
</feature>